<gene>
    <name evidence="3" type="ORF">MOQ_000200</name>
</gene>
<keyword evidence="4" id="KW-1185">Reference proteome</keyword>
<dbReference type="PANTHER" id="PTHR31432">
    <property type="entry name" value="INTRAFLAGELLAR TRANSPORT PROTEIN 74 HOMOLOG"/>
    <property type="match status" value="1"/>
</dbReference>
<accession>K2MWH7</accession>
<comment type="caution">
    <text evidence="3">The sequence shown here is derived from an EMBL/GenBank/DDBJ whole genome shotgun (WGS) entry which is preliminary data.</text>
</comment>
<evidence type="ECO:0000256" key="2">
    <source>
        <dbReference type="SAM" id="MobiDB-lite"/>
    </source>
</evidence>
<reference evidence="3 4" key="1">
    <citation type="journal article" date="2012" name="BMC Genomics">
        <title>Comparative genomic analysis of human infective Trypanosoma cruzi lineages with the bat-restricted subspecies T. cruzi marinkellei.</title>
        <authorList>
            <person name="Franzen O."/>
            <person name="Talavera-Lopez C."/>
            <person name="Ochaya S."/>
            <person name="Butler C.E."/>
            <person name="Messenger L.A."/>
            <person name="Lewis M.D."/>
            <person name="Llewellyn M.S."/>
            <person name="Marinkelle C.J."/>
            <person name="Tyler K.M."/>
            <person name="Miles M.A."/>
            <person name="Andersson B."/>
        </authorList>
    </citation>
    <scope>NUCLEOTIDE SEQUENCE [LARGE SCALE GENOMIC DNA]</scope>
    <source>
        <strain evidence="3 4">B7</strain>
    </source>
</reference>
<evidence type="ECO:0008006" key="5">
    <source>
        <dbReference type="Google" id="ProtNLM"/>
    </source>
</evidence>
<dbReference type="Proteomes" id="UP000007350">
    <property type="component" value="Unassembled WGS sequence"/>
</dbReference>
<dbReference type="OrthoDB" id="444379at2759"/>
<dbReference type="AlphaFoldDB" id="K2MWH7"/>
<dbReference type="GO" id="GO:0048487">
    <property type="term" value="F:beta-tubulin binding"/>
    <property type="evidence" value="ECO:0007669"/>
    <property type="project" value="InterPro"/>
</dbReference>
<dbReference type="InterPro" id="IPR029602">
    <property type="entry name" value="IFT74"/>
</dbReference>
<dbReference type="GO" id="GO:0030992">
    <property type="term" value="C:intraciliary transport particle B"/>
    <property type="evidence" value="ECO:0007669"/>
    <property type="project" value="InterPro"/>
</dbReference>
<dbReference type="GO" id="GO:0035735">
    <property type="term" value="P:intraciliary transport involved in cilium assembly"/>
    <property type="evidence" value="ECO:0007669"/>
    <property type="project" value="TreeGrafter"/>
</dbReference>
<feature type="coiled-coil region" evidence="1">
    <location>
        <begin position="185"/>
        <end position="212"/>
    </location>
</feature>
<dbReference type="GO" id="GO:0005929">
    <property type="term" value="C:cilium"/>
    <property type="evidence" value="ECO:0007669"/>
    <property type="project" value="TreeGrafter"/>
</dbReference>
<dbReference type="PANTHER" id="PTHR31432:SF0">
    <property type="entry name" value="INTRAFLAGELLAR TRANSPORT PROTEIN 74 HOMOLOG"/>
    <property type="match status" value="1"/>
</dbReference>
<keyword evidence="1" id="KW-0175">Coiled coil</keyword>
<dbReference type="EMBL" id="AHKC01000804">
    <property type="protein sequence ID" value="EKF39568.1"/>
    <property type="molecule type" value="Genomic_DNA"/>
</dbReference>
<evidence type="ECO:0000313" key="4">
    <source>
        <dbReference type="Proteomes" id="UP000007350"/>
    </source>
</evidence>
<sequence>MQGGFGGTTGFGQTSGLRPGSSLRPGSQMRPGSQLRGTQVAGVGGSLQQPVAIAAKAPVTLEGMRAATRSGNAGPGRQVGDRSYYIGLLRPKITELTTEIQHLNEQESLIEKNSSVLTQLHQRGKNLTEEITKLKGTLADINLAVEKSTSQDANSVKDQATKLTHLNVDRRKQVDQMFLNVKEVETQTKKNLQILEEEMQQLDRRITAENQDYNLYNTTRNEAYAVSDAVLNLQHRVRTLTAKQELHMAQLATDTDKRRAAEVLREILRKRQLREELTKQCALSVDEERQLLIKQVKTARSDIEVLERQVNETRDALGESKSRCNALDEELKSYSGENLKAFQELQEKDRELQSFMDSLPERQREESEKIAAVQSNISLLLERISRALELQKQMPAEGASHALHALESEVDARRNQIESDQVTHQRLERELLDRKVELEKVENLDIKINAELQAHARKMEEQSQEMVRYSDLDGMRRNVEKRREDLVRERAFLVKLRDSSKHQLNALSASNEALRKRLNEEAAFRSISTLEGRLRHLRQSNFSLEEFVRLKGKESYYLGVKTDCLRLVDEINLLLKDTDRTRGIGGGPVLLLGEHS</sequence>
<evidence type="ECO:0000313" key="3">
    <source>
        <dbReference type="EMBL" id="EKF39568.1"/>
    </source>
</evidence>
<feature type="compositionally biased region" description="Gly residues" evidence="2">
    <location>
        <begin position="1"/>
        <end position="10"/>
    </location>
</feature>
<feature type="coiled-coil region" evidence="1">
    <location>
        <begin position="260"/>
        <end position="323"/>
    </location>
</feature>
<name>K2MWH7_TRYCR</name>
<evidence type="ECO:0000256" key="1">
    <source>
        <dbReference type="SAM" id="Coils"/>
    </source>
</evidence>
<feature type="region of interest" description="Disordered" evidence="2">
    <location>
        <begin position="1"/>
        <end position="40"/>
    </location>
</feature>
<proteinExistence type="predicted"/>
<organism evidence="3 4">
    <name type="scientific">Trypanosoma cruzi marinkellei</name>
    <dbReference type="NCBI Taxonomy" id="85056"/>
    <lineage>
        <taxon>Eukaryota</taxon>
        <taxon>Discoba</taxon>
        <taxon>Euglenozoa</taxon>
        <taxon>Kinetoplastea</taxon>
        <taxon>Metakinetoplastina</taxon>
        <taxon>Trypanosomatida</taxon>
        <taxon>Trypanosomatidae</taxon>
        <taxon>Trypanosoma</taxon>
        <taxon>Schizotrypanum</taxon>
    </lineage>
</organism>
<protein>
    <recommendedName>
        <fullName evidence="5">Intraflagellar transport protein-like protein</fullName>
    </recommendedName>
</protein>